<dbReference type="Pfam" id="PF00034">
    <property type="entry name" value="Cytochrom_C"/>
    <property type="match status" value="1"/>
</dbReference>
<keyword evidence="2 4" id="KW-0479">Metal-binding</keyword>
<evidence type="ECO:0000313" key="7">
    <source>
        <dbReference type="Proteomes" id="UP000613011"/>
    </source>
</evidence>
<proteinExistence type="predicted"/>
<dbReference type="PROSITE" id="PS51007">
    <property type="entry name" value="CYTC"/>
    <property type="match status" value="1"/>
</dbReference>
<organism evidence="6 7">
    <name type="scientific">Ramlibacter aurantiacus</name>
    <dbReference type="NCBI Taxonomy" id="2801330"/>
    <lineage>
        <taxon>Bacteria</taxon>
        <taxon>Pseudomonadati</taxon>
        <taxon>Pseudomonadota</taxon>
        <taxon>Betaproteobacteria</taxon>
        <taxon>Burkholderiales</taxon>
        <taxon>Comamonadaceae</taxon>
        <taxon>Ramlibacter</taxon>
    </lineage>
</organism>
<dbReference type="Proteomes" id="UP000613011">
    <property type="component" value="Unassembled WGS sequence"/>
</dbReference>
<evidence type="ECO:0000259" key="5">
    <source>
        <dbReference type="PROSITE" id="PS51007"/>
    </source>
</evidence>
<dbReference type="InterPro" id="IPR036909">
    <property type="entry name" value="Cyt_c-like_dom_sf"/>
</dbReference>
<dbReference type="PROSITE" id="PS51257">
    <property type="entry name" value="PROKAR_LIPOPROTEIN"/>
    <property type="match status" value="1"/>
</dbReference>
<keyword evidence="3 4" id="KW-0408">Iron</keyword>
<dbReference type="GO" id="GO:0046872">
    <property type="term" value="F:metal ion binding"/>
    <property type="evidence" value="ECO:0007669"/>
    <property type="project" value="UniProtKB-KW"/>
</dbReference>
<dbReference type="EMBL" id="JAEQNA010000003">
    <property type="protein sequence ID" value="MBL0420774.1"/>
    <property type="molecule type" value="Genomic_DNA"/>
</dbReference>
<evidence type="ECO:0000313" key="6">
    <source>
        <dbReference type="EMBL" id="MBL0420774.1"/>
    </source>
</evidence>
<sequence>MFRPRTFTLALALCGAAMGGCGDGQRPRVEGGTADAGKLAIQRHGCVACHSVPGIAGVSANVGPPLGAMGQRGYLAGVIANTPENLVRWIRNPTGVDPRTAMPDLGISEREARDIAAYLYERT</sequence>
<gene>
    <name evidence="6" type="ORF">JI739_10500</name>
</gene>
<reference evidence="6" key="1">
    <citation type="submission" date="2021-01" db="EMBL/GenBank/DDBJ databases">
        <title>Ramlibacter sp. strain AW1 16S ribosomal RNA gene Genome sequencing and assembly.</title>
        <authorList>
            <person name="Kang M."/>
        </authorList>
    </citation>
    <scope>NUCLEOTIDE SEQUENCE</scope>
    <source>
        <strain evidence="6">AW1</strain>
    </source>
</reference>
<evidence type="ECO:0000256" key="3">
    <source>
        <dbReference type="ARBA" id="ARBA00023004"/>
    </source>
</evidence>
<dbReference type="GO" id="GO:0020037">
    <property type="term" value="F:heme binding"/>
    <property type="evidence" value="ECO:0007669"/>
    <property type="project" value="InterPro"/>
</dbReference>
<name>A0A936ZFY8_9BURK</name>
<keyword evidence="1 4" id="KW-0349">Heme</keyword>
<accession>A0A936ZFY8</accession>
<dbReference type="Gene3D" id="1.10.760.10">
    <property type="entry name" value="Cytochrome c-like domain"/>
    <property type="match status" value="1"/>
</dbReference>
<protein>
    <submittedName>
        <fullName evidence="6">C-type cytochrome</fullName>
    </submittedName>
</protein>
<feature type="domain" description="Cytochrome c" evidence="5">
    <location>
        <begin position="32"/>
        <end position="123"/>
    </location>
</feature>
<comment type="caution">
    <text evidence="6">The sequence shown here is derived from an EMBL/GenBank/DDBJ whole genome shotgun (WGS) entry which is preliminary data.</text>
</comment>
<keyword evidence="7" id="KW-1185">Reference proteome</keyword>
<dbReference type="AlphaFoldDB" id="A0A936ZFY8"/>
<evidence type="ECO:0000256" key="4">
    <source>
        <dbReference type="PROSITE-ProRule" id="PRU00433"/>
    </source>
</evidence>
<dbReference type="InterPro" id="IPR009056">
    <property type="entry name" value="Cyt_c-like_dom"/>
</dbReference>
<dbReference type="GO" id="GO:0009055">
    <property type="term" value="F:electron transfer activity"/>
    <property type="evidence" value="ECO:0007669"/>
    <property type="project" value="InterPro"/>
</dbReference>
<dbReference type="RefSeq" id="WP_201683851.1">
    <property type="nucleotide sequence ID" value="NZ_JAEQNA010000003.1"/>
</dbReference>
<evidence type="ECO:0000256" key="1">
    <source>
        <dbReference type="ARBA" id="ARBA00022617"/>
    </source>
</evidence>
<evidence type="ECO:0000256" key="2">
    <source>
        <dbReference type="ARBA" id="ARBA00022723"/>
    </source>
</evidence>
<dbReference type="SUPFAM" id="SSF46626">
    <property type="entry name" value="Cytochrome c"/>
    <property type="match status" value="1"/>
</dbReference>